<comment type="caution">
    <text evidence="2">The sequence shown here is derived from an EMBL/GenBank/DDBJ whole genome shotgun (WGS) entry which is preliminary data.</text>
</comment>
<dbReference type="RefSeq" id="WP_407881970.1">
    <property type="nucleotide sequence ID" value="NZ_BQXO01000001.1"/>
</dbReference>
<sequence length="142" mass="15134">MNLHLNINDVVTWLLASGFLFALYFKVLSPAAHQWIATQKASKAKQVEEVLLNLADTAVQGLSTSYNMTGSVKKQEAVAKVNKALSDKGISIDPDRVSDSVERAYQAFAQTNAPAVKKQAVVNGATVAQSGGPINHKIGGIK</sequence>
<dbReference type="EMBL" id="BQXO01000001">
    <property type="protein sequence ID" value="GKT04768.1"/>
    <property type="molecule type" value="Genomic_DNA"/>
</dbReference>
<reference evidence="2 3" key="1">
    <citation type="submission" date="2022-03" db="EMBL/GenBank/DDBJ databases">
        <title>Draft genome sequence of Furfurilactobacillus curtus JCM 31185.</title>
        <authorList>
            <person name="Suzuki S."/>
            <person name="Endo A."/>
            <person name="Kajikawa A."/>
        </authorList>
    </citation>
    <scope>NUCLEOTIDE SEQUENCE [LARGE SCALE GENOMIC DNA]</scope>
    <source>
        <strain evidence="2 3">JCM 31185</strain>
    </source>
</reference>
<protein>
    <recommendedName>
        <fullName evidence="4">Phage holin</fullName>
    </recommendedName>
</protein>
<dbReference type="Proteomes" id="UP001628078">
    <property type="component" value="Unassembled WGS sequence"/>
</dbReference>
<feature type="transmembrane region" description="Helical" evidence="1">
    <location>
        <begin position="6"/>
        <end position="25"/>
    </location>
</feature>
<dbReference type="Pfam" id="PF09682">
    <property type="entry name" value="Phage_holin_6_1"/>
    <property type="match status" value="1"/>
</dbReference>
<organism evidence="2 3">
    <name type="scientific">Furfurilactobacillus curtus</name>
    <dbReference type="NCBI Taxonomy" id="1746200"/>
    <lineage>
        <taxon>Bacteria</taxon>
        <taxon>Bacillati</taxon>
        <taxon>Bacillota</taxon>
        <taxon>Bacilli</taxon>
        <taxon>Lactobacillales</taxon>
        <taxon>Lactobacillaceae</taxon>
        <taxon>Furfurilactobacillus</taxon>
    </lineage>
</organism>
<evidence type="ECO:0008006" key="4">
    <source>
        <dbReference type="Google" id="ProtNLM"/>
    </source>
</evidence>
<dbReference type="InterPro" id="IPR010026">
    <property type="entry name" value="Phage_holin_LL-H"/>
</dbReference>
<name>A0ABQ5JKS9_9LACO</name>
<keyword evidence="3" id="KW-1185">Reference proteome</keyword>
<evidence type="ECO:0000313" key="2">
    <source>
        <dbReference type="EMBL" id="GKT04768.1"/>
    </source>
</evidence>
<accession>A0ABQ5JKS9</accession>
<evidence type="ECO:0000256" key="1">
    <source>
        <dbReference type="SAM" id="Phobius"/>
    </source>
</evidence>
<gene>
    <name evidence="2" type="ORF">JCM31185_00570</name>
</gene>
<evidence type="ECO:0000313" key="3">
    <source>
        <dbReference type="Proteomes" id="UP001628078"/>
    </source>
</evidence>
<proteinExistence type="predicted"/>
<keyword evidence="1" id="KW-0472">Membrane</keyword>
<keyword evidence="1" id="KW-1133">Transmembrane helix</keyword>
<keyword evidence="1" id="KW-0812">Transmembrane</keyword>